<protein>
    <submittedName>
        <fullName evidence="2">Uncharacterized protein</fullName>
    </submittedName>
</protein>
<feature type="transmembrane region" description="Helical" evidence="1">
    <location>
        <begin position="96"/>
        <end position="113"/>
    </location>
</feature>
<dbReference type="STRING" id="142588.SAMN04488559_102152"/>
<keyword evidence="1" id="KW-1133">Transmembrane helix</keyword>
<name>A0A1H9QLH9_9LACT</name>
<accession>A0A1H9QLH9</accession>
<keyword evidence="1" id="KW-0812">Transmembrane</keyword>
<sequence>MIINIYGMCLMLIIMIPNIIYAIRKKHIDGDYHNKGLEIVEQIGRFGSMFFMIFYVRILDFGNWLVDGKYIYMSMVAILALLYCFVWVLYFRKVTFSSAMLLAILPTLIFLISSVFRQNVLFILMSLLFGIGHLTITYQNNKRTNKED</sequence>
<feature type="transmembrane region" description="Helical" evidence="1">
    <location>
        <begin position="5"/>
        <end position="23"/>
    </location>
</feature>
<keyword evidence="1" id="KW-0472">Membrane</keyword>
<evidence type="ECO:0000313" key="2">
    <source>
        <dbReference type="EMBL" id="SER61270.1"/>
    </source>
</evidence>
<proteinExistence type="predicted"/>
<dbReference type="EMBL" id="FOHA01000002">
    <property type="protein sequence ID" value="SER61270.1"/>
    <property type="molecule type" value="Genomic_DNA"/>
</dbReference>
<gene>
    <name evidence="2" type="ORF">SAMN04488559_102152</name>
</gene>
<dbReference type="RefSeq" id="WP_218139628.1">
    <property type="nucleotide sequence ID" value="NZ_FOHA01000002.1"/>
</dbReference>
<organism evidence="2 3">
    <name type="scientific">Isobaculum melis</name>
    <dbReference type="NCBI Taxonomy" id="142588"/>
    <lineage>
        <taxon>Bacteria</taxon>
        <taxon>Bacillati</taxon>
        <taxon>Bacillota</taxon>
        <taxon>Bacilli</taxon>
        <taxon>Lactobacillales</taxon>
        <taxon>Carnobacteriaceae</taxon>
        <taxon>Isobaculum</taxon>
    </lineage>
</organism>
<evidence type="ECO:0000313" key="3">
    <source>
        <dbReference type="Proteomes" id="UP000198948"/>
    </source>
</evidence>
<keyword evidence="3" id="KW-1185">Reference proteome</keyword>
<reference evidence="2 3" key="1">
    <citation type="submission" date="2016-10" db="EMBL/GenBank/DDBJ databases">
        <authorList>
            <person name="de Groot N.N."/>
        </authorList>
    </citation>
    <scope>NUCLEOTIDE SEQUENCE [LARGE SCALE GENOMIC DNA]</scope>
    <source>
        <strain evidence="2 3">DSM 13760</strain>
    </source>
</reference>
<feature type="transmembrane region" description="Helical" evidence="1">
    <location>
        <begin position="120"/>
        <end position="138"/>
    </location>
</feature>
<dbReference type="AlphaFoldDB" id="A0A1H9QLH9"/>
<evidence type="ECO:0000256" key="1">
    <source>
        <dbReference type="SAM" id="Phobius"/>
    </source>
</evidence>
<feature type="transmembrane region" description="Helical" evidence="1">
    <location>
        <begin position="71"/>
        <end position="90"/>
    </location>
</feature>
<dbReference type="Proteomes" id="UP000198948">
    <property type="component" value="Unassembled WGS sequence"/>
</dbReference>